<dbReference type="InterPro" id="IPR018060">
    <property type="entry name" value="HTH_AraC"/>
</dbReference>
<dbReference type="GO" id="GO:0003700">
    <property type="term" value="F:DNA-binding transcription factor activity"/>
    <property type="evidence" value="ECO:0007669"/>
    <property type="project" value="InterPro"/>
</dbReference>
<dbReference type="Pfam" id="PF02311">
    <property type="entry name" value="AraC_binding"/>
    <property type="match status" value="1"/>
</dbReference>
<dbReference type="GO" id="GO:0043565">
    <property type="term" value="F:sequence-specific DNA binding"/>
    <property type="evidence" value="ECO:0007669"/>
    <property type="project" value="InterPro"/>
</dbReference>
<dbReference type="PANTHER" id="PTHR11019">
    <property type="entry name" value="HTH-TYPE TRANSCRIPTIONAL REGULATOR NIMR"/>
    <property type="match status" value="1"/>
</dbReference>
<keyword evidence="5" id="KW-0804">Transcription</keyword>
<accession>A0A1Y6B7B7</accession>
<feature type="domain" description="HTH araC/xylS-type" evidence="6">
    <location>
        <begin position="160"/>
        <end position="257"/>
    </location>
</feature>
<keyword evidence="1" id="KW-0678">Repressor</keyword>
<organism evidence="7 8">
    <name type="scientific">Pseudogulbenkiania subflava DSM 22618</name>
    <dbReference type="NCBI Taxonomy" id="1123014"/>
    <lineage>
        <taxon>Bacteria</taxon>
        <taxon>Pseudomonadati</taxon>
        <taxon>Pseudomonadota</taxon>
        <taxon>Betaproteobacteria</taxon>
        <taxon>Neisseriales</taxon>
        <taxon>Chromobacteriaceae</taxon>
        <taxon>Pseudogulbenkiania</taxon>
    </lineage>
</organism>
<dbReference type="InterPro" id="IPR011051">
    <property type="entry name" value="RmlC_Cupin_sf"/>
</dbReference>
<keyword evidence="4" id="KW-0010">Activator</keyword>
<dbReference type="InterPro" id="IPR018062">
    <property type="entry name" value="HTH_AraC-typ_CS"/>
</dbReference>
<keyword evidence="2" id="KW-0805">Transcription regulation</keyword>
<dbReference type="SUPFAM" id="SSF46689">
    <property type="entry name" value="Homeodomain-like"/>
    <property type="match status" value="1"/>
</dbReference>
<evidence type="ECO:0000313" key="7">
    <source>
        <dbReference type="EMBL" id="SME96700.1"/>
    </source>
</evidence>
<evidence type="ECO:0000256" key="1">
    <source>
        <dbReference type="ARBA" id="ARBA00022491"/>
    </source>
</evidence>
<evidence type="ECO:0000313" key="8">
    <source>
        <dbReference type="Proteomes" id="UP000192920"/>
    </source>
</evidence>
<dbReference type="EMBL" id="FXAG01000002">
    <property type="protein sequence ID" value="SME96700.1"/>
    <property type="molecule type" value="Genomic_DNA"/>
</dbReference>
<evidence type="ECO:0000256" key="4">
    <source>
        <dbReference type="ARBA" id="ARBA00023159"/>
    </source>
</evidence>
<dbReference type="Gene3D" id="1.10.10.60">
    <property type="entry name" value="Homeodomain-like"/>
    <property type="match status" value="1"/>
</dbReference>
<name>A0A1Y6B7B7_9NEIS</name>
<dbReference type="STRING" id="1123014.SAMN02745746_00368"/>
<dbReference type="SMART" id="SM00342">
    <property type="entry name" value="HTH_ARAC"/>
    <property type="match status" value="1"/>
</dbReference>
<evidence type="ECO:0000256" key="2">
    <source>
        <dbReference type="ARBA" id="ARBA00023015"/>
    </source>
</evidence>
<dbReference type="FunFam" id="1.10.10.60:FF:000132">
    <property type="entry name" value="AraC family transcriptional regulator"/>
    <property type="match status" value="1"/>
</dbReference>
<dbReference type="PRINTS" id="PR00032">
    <property type="entry name" value="HTHARAC"/>
</dbReference>
<dbReference type="CDD" id="cd06124">
    <property type="entry name" value="cupin_NimR-like_N"/>
    <property type="match status" value="1"/>
</dbReference>
<keyword evidence="3" id="KW-0238">DNA-binding</keyword>
<reference evidence="8" key="1">
    <citation type="submission" date="2017-04" db="EMBL/GenBank/DDBJ databases">
        <authorList>
            <person name="Varghese N."/>
            <person name="Submissions S."/>
        </authorList>
    </citation>
    <scope>NUCLEOTIDE SEQUENCE [LARGE SCALE GENOMIC DNA]</scope>
    <source>
        <strain evidence="8">DSM 22618</strain>
    </source>
</reference>
<dbReference type="AlphaFoldDB" id="A0A1Y6B7B7"/>
<dbReference type="InterPro" id="IPR014710">
    <property type="entry name" value="RmlC-like_jellyroll"/>
</dbReference>
<dbReference type="Pfam" id="PF12833">
    <property type="entry name" value="HTH_18"/>
    <property type="match status" value="1"/>
</dbReference>
<keyword evidence="8" id="KW-1185">Reference proteome</keyword>
<dbReference type="Proteomes" id="UP000192920">
    <property type="component" value="Unassembled WGS sequence"/>
</dbReference>
<sequence length="259" mass="29451">MARRRQLPPLLEQLTQPMSFRVVHLEGASEYPPHRHAAGQFVYSFSGVLEVGMAGRHYLAPPQYGIWIPPQLEHVASNRYEASYCSLYLEPAQCADLPREACTLAINPLIQAILDTLRRGQLEYPRTEREGRLFQVLLDQLAESPCHDSYLPMSDDPQLGKVLHALQQQPGDTRSLAAWAGEVHSTERTLSRRCHRDLGMSFSAWRQRLKVLQAIALLEGGRPVQDTALELGYNSASAFIAMFQRLMGLTPEEYRRQWR</sequence>
<dbReference type="Gene3D" id="2.60.120.10">
    <property type="entry name" value="Jelly Rolls"/>
    <property type="match status" value="1"/>
</dbReference>
<dbReference type="RefSeq" id="WP_085274746.1">
    <property type="nucleotide sequence ID" value="NZ_FXAG01000002.1"/>
</dbReference>
<evidence type="ECO:0000256" key="3">
    <source>
        <dbReference type="ARBA" id="ARBA00023125"/>
    </source>
</evidence>
<dbReference type="SUPFAM" id="SSF51182">
    <property type="entry name" value="RmlC-like cupins"/>
    <property type="match status" value="1"/>
</dbReference>
<dbReference type="InterPro" id="IPR009057">
    <property type="entry name" value="Homeodomain-like_sf"/>
</dbReference>
<dbReference type="PANTHER" id="PTHR11019:SF190">
    <property type="entry name" value="ARAC-FAMILY REGULATORY PROTEIN"/>
    <property type="match status" value="1"/>
</dbReference>
<protein>
    <submittedName>
        <fullName evidence="7">Transcriptional regulator, AraC family</fullName>
    </submittedName>
</protein>
<dbReference type="InterPro" id="IPR020449">
    <property type="entry name" value="Tscrpt_reg_AraC-type_HTH"/>
</dbReference>
<evidence type="ECO:0000259" key="6">
    <source>
        <dbReference type="PROSITE" id="PS01124"/>
    </source>
</evidence>
<dbReference type="PROSITE" id="PS00041">
    <property type="entry name" value="HTH_ARAC_FAMILY_1"/>
    <property type="match status" value="1"/>
</dbReference>
<gene>
    <name evidence="7" type="ORF">SAMN02745746_00368</name>
</gene>
<proteinExistence type="predicted"/>
<dbReference type="PROSITE" id="PS01124">
    <property type="entry name" value="HTH_ARAC_FAMILY_2"/>
    <property type="match status" value="1"/>
</dbReference>
<dbReference type="InterPro" id="IPR003313">
    <property type="entry name" value="AraC-bd"/>
</dbReference>
<evidence type="ECO:0000256" key="5">
    <source>
        <dbReference type="ARBA" id="ARBA00023163"/>
    </source>
</evidence>